<name>A0A367ZLA4_9BACT</name>
<evidence type="ECO:0000313" key="9">
    <source>
        <dbReference type="Proteomes" id="UP000252355"/>
    </source>
</evidence>
<dbReference type="InterPro" id="IPR058240">
    <property type="entry name" value="rSAM_sf"/>
</dbReference>
<dbReference type="EMBL" id="QOQW01000018">
    <property type="protein sequence ID" value="RCK78878.1"/>
    <property type="molecule type" value="Genomic_DNA"/>
</dbReference>
<evidence type="ECO:0000256" key="4">
    <source>
        <dbReference type="ARBA" id="ARBA00023004"/>
    </source>
</evidence>
<feature type="binding site" evidence="6">
    <location>
        <position position="87"/>
    </location>
    <ligand>
        <name>[4Fe-4S] cluster</name>
        <dbReference type="ChEBI" id="CHEBI:49883"/>
        <note>4Fe-4S-S-AdoMet</note>
    </ligand>
</feature>
<organism evidence="8 9">
    <name type="scientific">Candidatus Ozemobacter sibiricus</name>
    <dbReference type="NCBI Taxonomy" id="2268124"/>
    <lineage>
        <taxon>Bacteria</taxon>
        <taxon>Candidatus Ozemobacteria</taxon>
        <taxon>Candidatus Ozemobacterales</taxon>
        <taxon>Candidatus Ozemobacteraceae</taxon>
        <taxon>Candidatus Ozemobacter</taxon>
    </lineage>
</organism>
<reference evidence="8 9" key="1">
    <citation type="submission" date="2018-05" db="EMBL/GenBank/DDBJ databases">
        <title>A metagenomic window into the 2 km-deep terrestrial subsurface aquifer revealed taxonomically and functionally diverse microbial community comprising novel uncultured bacterial lineages.</title>
        <authorList>
            <person name="Kadnikov V.V."/>
            <person name="Mardanov A.V."/>
            <person name="Beletsky A.V."/>
            <person name="Banks D."/>
            <person name="Pimenov N.V."/>
            <person name="Frank Y.A."/>
            <person name="Karnachuk O.V."/>
            <person name="Ravin N.V."/>
        </authorList>
    </citation>
    <scope>NUCLEOTIDE SEQUENCE [LARGE SCALE GENOMIC DNA]</scope>
    <source>
        <strain evidence="8">BY5</strain>
    </source>
</reference>
<proteinExistence type="predicted"/>
<keyword evidence="8" id="KW-0670">Pyruvate</keyword>
<keyword evidence="1" id="KW-0004">4Fe-4S</keyword>
<sequence>MTMRHAEYWEPRDDRLDCRLCPNRCLIAEGRRGRCHGRGARNGQMILYNYSIVVAAHLDPIEKKPLYHFFPGSNILSVGTFGCNLSCRFCQNCEISQEEVPGEEVSPARLAEMAARTPGNIGVAFTYTEPGIWFEYIKDTAPLLRQAGQQVALVTNGFLEDAPWRELCGLTDAMNIDLKSFRDEFYRGLCGGQLAPLLRNIETAVRAGVHVELTTLVVTGRNDDPAEFEELVRWVAALSPEIPHHISRYFPRFRETAPPTPTATLAAFAEIARRHLRYVYVGNADLPQGQDTVCPACGTTVITRHGYRIRAHLAGNRCRCGQALSIRVRPPAEQA</sequence>
<dbReference type="NCBIfam" id="TIGR04337">
    <property type="entry name" value="AmmeMemoSam_rS"/>
    <property type="match status" value="1"/>
</dbReference>
<accession>A0A367ZLA4</accession>
<evidence type="ECO:0000313" key="8">
    <source>
        <dbReference type="EMBL" id="RCK78878.1"/>
    </source>
</evidence>
<dbReference type="GO" id="GO:0016829">
    <property type="term" value="F:lyase activity"/>
    <property type="evidence" value="ECO:0007669"/>
    <property type="project" value="UniProtKB-KW"/>
</dbReference>
<evidence type="ECO:0000256" key="3">
    <source>
        <dbReference type="ARBA" id="ARBA00022723"/>
    </source>
</evidence>
<gene>
    <name evidence="8" type="ORF">OZSIB_1028</name>
</gene>
<keyword evidence="8" id="KW-0456">Lyase</keyword>
<protein>
    <submittedName>
        <fullName evidence="8">Radical SAM, Pyruvate-formate lyase-activating enzyme like</fullName>
    </submittedName>
</protein>
<evidence type="ECO:0000256" key="2">
    <source>
        <dbReference type="ARBA" id="ARBA00022691"/>
    </source>
</evidence>
<dbReference type="GO" id="GO:0051539">
    <property type="term" value="F:4 iron, 4 sulfur cluster binding"/>
    <property type="evidence" value="ECO:0007669"/>
    <property type="project" value="UniProtKB-KW"/>
</dbReference>
<dbReference type="PANTHER" id="PTHR30352:SF5">
    <property type="entry name" value="PYRUVATE FORMATE-LYASE 1-ACTIVATING ENZYME"/>
    <property type="match status" value="1"/>
</dbReference>
<dbReference type="InterPro" id="IPR013785">
    <property type="entry name" value="Aldolase_TIM"/>
</dbReference>
<dbReference type="PANTHER" id="PTHR30352">
    <property type="entry name" value="PYRUVATE FORMATE-LYASE-ACTIVATING ENZYME"/>
    <property type="match status" value="1"/>
</dbReference>
<dbReference type="SFLD" id="SFLDG01101">
    <property type="entry name" value="Uncharacterised_Radical_SAM_Su"/>
    <property type="match status" value="1"/>
</dbReference>
<dbReference type="SFLD" id="SFLDS00029">
    <property type="entry name" value="Radical_SAM"/>
    <property type="match status" value="1"/>
</dbReference>
<feature type="domain" description="Radical SAM core" evidence="7">
    <location>
        <begin position="68"/>
        <end position="283"/>
    </location>
</feature>
<dbReference type="GO" id="GO:0046872">
    <property type="term" value="F:metal ion binding"/>
    <property type="evidence" value="ECO:0007669"/>
    <property type="project" value="UniProtKB-KW"/>
</dbReference>
<dbReference type="PIRSF" id="PIRSF004869">
    <property type="entry name" value="PflX_prd"/>
    <property type="match status" value="1"/>
</dbReference>
<dbReference type="InterPro" id="IPR016431">
    <property type="entry name" value="Pyrv-formate_lyase-activ_prd"/>
</dbReference>
<keyword evidence="4 6" id="KW-0408">Iron</keyword>
<keyword evidence="5 6" id="KW-0411">Iron-sulfur</keyword>
<evidence type="ECO:0000256" key="6">
    <source>
        <dbReference type="PIRSR" id="PIRSR004869-50"/>
    </source>
</evidence>
<dbReference type="Proteomes" id="UP000252355">
    <property type="component" value="Unassembled WGS sequence"/>
</dbReference>
<comment type="caution">
    <text evidence="8">The sequence shown here is derived from an EMBL/GenBank/DDBJ whole genome shotgun (WGS) entry which is preliminary data.</text>
</comment>
<dbReference type="Pfam" id="PF04055">
    <property type="entry name" value="Radical_SAM"/>
    <property type="match status" value="1"/>
</dbReference>
<evidence type="ECO:0000256" key="5">
    <source>
        <dbReference type="ARBA" id="ARBA00023014"/>
    </source>
</evidence>
<dbReference type="PROSITE" id="PS51918">
    <property type="entry name" value="RADICAL_SAM"/>
    <property type="match status" value="1"/>
</dbReference>
<keyword evidence="3 6" id="KW-0479">Metal-binding</keyword>
<feature type="binding site" evidence="6">
    <location>
        <position position="90"/>
    </location>
    <ligand>
        <name>[4Fe-4S] cluster</name>
        <dbReference type="ChEBI" id="CHEBI:49883"/>
        <note>4Fe-4S-S-AdoMet</note>
    </ligand>
</feature>
<dbReference type="Gene3D" id="3.20.20.70">
    <property type="entry name" value="Aldolase class I"/>
    <property type="match status" value="1"/>
</dbReference>
<dbReference type="CDD" id="cd01335">
    <property type="entry name" value="Radical_SAM"/>
    <property type="match status" value="1"/>
</dbReference>
<dbReference type="InterPro" id="IPR027596">
    <property type="entry name" value="AmmeMemoSam_rS"/>
</dbReference>
<dbReference type="InterPro" id="IPR007197">
    <property type="entry name" value="rSAM"/>
</dbReference>
<evidence type="ECO:0000256" key="1">
    <source>
        <dbReference type="ARBA" id="ARBA00022485"/>
    </source>
</evidence>
<dbReference type="InterPro" id="IPR034457">
    <property type="entry name" value="Organic_radical-activating"/>
</dbReference>
<keyword evidence="2 6" id="KW-0949">S-adenosyl-L-methionine</keyword>
<evidence type="ECO:0000259" key="7">
    <source>
        <dbReference type="PROSITE" id="PS51918"/>
    </source>
</evidence>
<comment type="cofactor">
    <cofactor evidence="6">
        <name>[4Fe-4S] cluster</name>
        <dbReference type="ChEBI" id="CHEBI:49883"/>
    </cofactor>
    <text evidence="6">Binds 1 [4Fe-4S] cluster. The cluster is coordinated with 3 cysteines and an exchangeable S-adenosyl-L-methionine.</text>
</comment>
<feature type="binding site" evidence="6">
    <location>
        <position position="83"/>
    </location>
    <ligand>
        <name>[4Fe-4S] cluster</name>
        <dbReference type="ChEBI" id="CHEBI:49883"/>
        <note>4Fe-4S-S-AdoMet</note>
    </ligand>
</feature>
<dbReference type="AlphaFoldDB" id="A0A367ZLA4"/>
<dbReference type="SUPFAM" id="SSF102114">
    <property type="entry name" value="Radical SAM enzymes"/>
    <property type="match status" value="1"/>
</dbReference>